<dbReference type="STRING" id="546266.NEIMUCOT_05594"/>
<protein>
    <submittedName>
        <fullName evidence="1">Uncharacterized protein</fullName>
    </submittedName>
</protein>
<sequence length="119" mass="12884">MAFLNIVPAVFGRRLLFGGLVLCRRLSFFTRDLECFEQVADIGCGAAQVLCYFVLIGIGMFCHIASQFFFVDTFRIAAFGAVLQRTCFLFKGNPLVKGSVGNAEGACGLADVAVLFVVV</sequence>
<reference evidence="1 2" key="1">
    <citation type="submission" date="2009-10" db="EMBL/GenBank/DDBJ databases">
        <authorList>
            <person name="Weinstock G."/>
            <person name="Sodergren E."/>
            <person name="Clifton S."/>
            <person name="Fulton L."/>
            <person name="Fulton B."/>
            <person name="Courtney L."/>
            <person name="Fronick C."/>
            <person name="Harrison M."/>
            <person name="Strong C."/>
            <person name="Farmer C."/>
            <person name="Delahaunty K."/>
            <person name="Markovic C."/>
            <person name="Hall O."/>
            <person name="Minx P."/>
            <person name="Tomlinson C."/>
            <person name="Mitreva M."/>
            <person name="Nelson J."/>
            <person name="Hou S."/>
            <person name="Wollam A."/>
            <person name="Pepin K.H."/>
            <person name="Johnson M."/>
            <person name="Bhonagiri V."/>
            <person name="Nash W.E."/>
            <person name="Warren W."/>
            <person name="Chinwalla A."/>
            <person name="Mardis E.R."/>
            <person name="Wilson R.K."/>
        </authorList>
    </citation>
    <scope>NUCLEOTIDE SEQUENCE [LARGE SCALE GENOMIC DNA]</scope>
    <source>
        <strain evidence="2">ATCC 25996 / DSM 4631 / NCTC 10774 / M26</strain>
    </source>
</reference>
<dbReference type="Proteomes" id="UP000003344">
    <property type="component" value="Unassembled WGS sequence"/>
</dbReference>
<accession>D2ZY87</accession>
<evidence type="ECO:0000313" key="2">
    <source>
        <dbReference type="Proteomes" id="UP000003344"/>
    </source>
</evidence>
<gene>
    <name evidence="1" type="ORF">NEIMUCOT_05594</name>
</gene>
<comment type="caution">
    <text evidence="1">The sequence shown here is derived from an EMBL/GenBank/DDBJ whole genome shotgun (WGS) entry which is preliminary data.</text>
</comment>
<dbReference type="AlphaFoldDB" id="D2ZY87"/>
<evidence type="ECO:0000313" key="1">
    <source>
        <dbReference type="EMBL" id="EFC88040.1"/>
    </source>
</evidence>
<proteinExistence type="predicted"/>
<dbReference type="EMBL" id="ACDX02000012">
    <property type="protein sequence ID" value="EFC88040.1"/>
    <property type="molecule type" value="Genomic_DNA"/>
</dbReference>
<name>D2ZY87_NEIM2</name>
<organism evidence="1 2">
    <name type="scientific">Neisseria mucosa (strain ATCC 25996 / DSM 4631 / NCTC 10774 / M26)</name>
    <dbReference type="NCBI Taxonomy" id="546266"/>
    <lineage>
        <taxon>Bacteria</taxon>
        <taxon>Pseudomonadati</taxon>
        <taxon>Pseudomonadota</taxon>
        <taxon>Betaproteobacteria</taxon>
        <taxon>Neisseriales</taxon>
        <taxon>Neisseriaceae</taxon>
        <taxon>Neisseria</taxon>
    </lineage>
</organism>